<gene>
    <name evidence="1" type="primary">Acey_s0465.g1954</name>
    <name evidence="1" type="ORF">Y032_0465g1954</name>
</gene>
<dbReference type="AlphaFoldDB" id="A0A016WYG7"/>
<proteinExistence type="predicted"/>
<dbReference type="Proteomes" id="UP000024635">
    <property type="component" value="Unassembled WGS sequence"/>
</dbReference>
<protein>
    <submittedName>
        <fullName evidence="1">Uncharacterized protein</fullName>
    </submittedName>
</protein>
<name>A0A016WYG7_9BILA</name>
<dbReference type="EMBL" id="JARK01000065">
    <property type="protein sequence ID" value="EYC44322.1"/>
    <property type="molecule type" value="Genomic_DNA"/>
</dbReference>
<comment type="caution">
    <text evidence="1">The sequence shown here is derived from an EMBL/GenBank/DDBJ whole genome shotgun (WGS) entry which is preliminary data.</text>
</comment>
<evidence type="ECO:0000313" key="2">
    <source>
        <dbReference type="Proteomes" id="UP000024635"/>
    </source>
</evidence>
<sequence>MRKRLPTRNLITSLQLLRLAFGGLRKCRVHPFLLKIIGTLVSGIVQSYPLLSLRCYTDWEYLPFFRSHRSQRILDSWNSFTALLDAEQGNIFTLPPILFRIHDSTLT</sequence>
<keyword evidence="2" id="KW-1185">Reference proteome</keyword>
<reference evidence="2" key="1">
    <citation type="journal article" date="2015" name="Nat. Genet.">
        <title>The genome and transcriptome of the zoonotic hookworm Ancylostoma ceylanicum identify infection-specific gene families.</title>
        <authorList>
            <person name="Schwarz E.M."/>
            <person name="Hu Y."/>
            <person name="Antoshechkin I."/>
            <person name="Miller M.M."/>
            <person name="Sternberg P.W."/>
            <person name="Aroian R.V."/>
        </authorList>
    </citation>
    <scope>NUCLEOTIDE SEQUENCE</scope>
    <source>
        <strain evidence="2">HY135</strain>
    </source>
</reference>
<organism evidence="1 2">
    <name type="scientific">Ancylostoma ceylanicum</name>
    <dbReference type="NCBI Taxonomy" id="53326"/>
    <lineage>
        <taxon>Eukaryota</taxon>
        <taxon>Metazoa</taxon>
        <taxon>Ecdysozoa</taxon>
        <taxon>Nematoda</taxon>
        <taxon>Chromadorea</taxon>
        <taxon>Rhabditida</taxon>
        <taxon>Rhabditina</taxon>
        <taxon>Rhabditomorpha</taxon>
        <taxon>Strongyloidea</taxon>
        <taxon>Ancylostomatidae</taxon>
        <taxon>Ancylostomatinae</taxon>
        <taxon>Ancylostoma</taxon>
    </lineage>
</organism>
<evidence type="ECO:0000313" key="1">
    <source>
        <dbReference type="EMBL" id="EYC44322.1"/>
    </source>
</evidence>
<accession>A0A016WYG7</accession>